<evidence type="ECO:0008006" key="5">
    <source>
        <dbReference type="Google" id="ProtNLM"/>
    </source>
</evidence>
<reference evidence="3 4" key="1">
    <citation type="submission" date="2020-09" db="EMBL/GenBank/DDBJ databases">
        <title>Pseudoxanthomonas sp. CAU 1598 isolated from sand of Yaerae Beach.</title>
        <authorList>
            <person name="Kim W."/>
        </authorList>
    </citation>
    <scope>NUCLEOTIDE SEQUENCE [LARGE SCALE GENOMIC DNA]</scope>
    <source>
        <strain evidence="3 4">CAU 1598</strain>
    </source>
</reference>
<dbReference type="GO" id="GO:0006508">
    <property type="term" value="P:proteolysis"/>
    <property type="evidence" value="ECO:0007669"/>
    <property type="project" value="InterPro"/>
</dbReference>
<feature type="transmembrane region" description="Helical" evidence="2">
    <location>
        <begin position="164"/>
        <end position="182"/>
    </location>
</feature>
<proteinExistence type="predicted"/>
<protein>
    <recommendedName>
        <fullName evidence="5">Peptidase C13-like protein</fullName>
    </recommendedName>
</protein>
<organism evidence="3 4">
    <name type="scientific">Pseudomarimonas arenosa</name>
    <dbReference type="NCBI Taxonomy" id="2774145"/>
    <lineage>
        <taxon>Bacteria</taxon>
        <taxon>Pseudomonadati</taxon>
        <taxon>Pseudomonadota</taxon>
        <taxon>Gammaproteobacteria</taxon>
        <taxon>Lysobacterales</taxon>
        <taxon>Lysobacteraceae</taxon>
        <taxon>Pseudomarimonas</taxon>
    </lineage>
</organism>
<feature type="transmembrane region" description="Helical" evidence="2">
    <location>
        <begin position="103"/>
        <end position="122"/>
    </location>
</feature>
<keyword evidence="2" id="KW-0812">Transmembrane</keyword>
<gene>
    <name evidence="3" type="ORF">IFO71_20200</name>
</gene>
<keyword evidence="2" id="KW-0472">Membrane</keyword>
<feature type="region of interest" description="Disordered" evidence="1">
    <location>
        <begin position="452"/>
        <end position="501"/>
    </location>
</feature>
<feature type="transmembrane region" description="Helical" evidence="2">
    <location>
        <begin position="43"/>
        <end position="61"/>
    </location>
</feature>
<keyword evidence="4" id="KW-1185">Reference proteome</keyword>
<sequence length="501" mass="54879">MRSTPINPRARAFDAWHLGDLIASAASLALLRKPGRQVRASHNPGPLFCALLVVLLAGLLVDDLSIADPRQANPWALTERLAVLPLALLAAWLIERISQRRQIFLPLATVGLLALGPGLALWPWLSSYLADHSLALWAIPSAYFTLMAWQVSRWVGIDAGPWRRLASTALLAVGGFSAYWLLPPAPWFWEVNWEQDETTAQLPFAQSAEAIWNAQPALIEAQISALAAENPDKIDLYAIGVAGDGSESVFHNEVRYLERLVSQRLAQPGHAVSLINHPLTADSYPLASMSNLRRALAGVAATMDIEQDVLLLFVTSHGSSEHEILLGFEPLPLDQMHPAALRQALDEAGIRWRVLVISSCYSGGYIEALRSPETLIITAARHDRTSFGCGAQSKITWFGQAFLVEALNESIDFVSAFKTARRQIRAREKEHDETASHPQISVGDQITTRLSEWQGQQRPGPPVPFDPPDLLAERLRRLANTEAPPPAGEAGQRAAAELANE</sequence>
<evidence type="ECO:0000256" key="2">
    <source>
        <dbReference type="SAM" id="Phobius"/>
    </source>
</evidence>
<keyword evidence="2" id="KW-1133">Transmembrane helix</keyword>
<dbReference type="Proteomes" id="UP000613768">
    <property type="component" value="Unassembled WGS sequence"/>
</dbReference>
<evidence type="ECO:0000313" key="4">
    <source>
        <dbReference type="Proteomes" id="UP000613768"/>
    </source>
</evidence>
<evidence type="ECO:0000313" key="3">
    <source>
        <dbReference type="EMBL" id="MBD8528077.1"/>
    </source>
</evidence>
<feature type="transmembrane region" description="Helical" evidence="2">
    <location>
        <begin position="134"/>
        <end position="152"/>
    </location>
</feature>
<dbReference type="AlphaFoldDB" id="A0AAW3ZSR9"/>
<dbReference type="Pfam" id="PF01650">
    <property type="entry name" value="Peptidase_C13"/>
    <property type="match status" value="1"/>
</dbReference>
<dbReference type="Gene3D" id="3.40.50.1460">
    <property type="match status" value="1"/>
</dbReference>
<dbReference type="InterPro" id="IPR001096">
    <property type="entry name" value="Peptidase_C13"/>
</dbReference>
<evidence type="ECO:0000256" key="1">
    <source>
        <dbReference type="SAM" id="MobiDB-lite"/>
    </source>
</evidence>
<comment type="caution">
    <text evidence="3">The sequence shown here is derived from an EMBL/GenBank/DDBJ whole genome shotgun (WGS) entry which is preliminary data.</text>
</comment>
<feature type="transmembrane region" description="Helical" evidence="2">
    <location>
        <begin position="73"/>
        <end position="94"/>
    </location>
</feature>
<dbReference type="EMBL" id="JACYTR010000081">
    <property type="protein sequence ID" value="MBD8528077.1"/>
    <property type="molecule type" value="Genomic_DNA"/>
</dbReference>
<name>A0AAW3ZSR9_9GAMM</name>
<accession>A0AAW3ZSR9</accession>
<dbReference type="GO" id="GO:0008233">
    <property type="term" value="F:peptidase activity"/>
    <property type="evidence" value="ECO:0007669"/>
    <property type="project" value="InterPro"/>
</dbReference>
<dbReference type="RefSeq" id="WP_192031498.1">
    <property type="nucleotide sequence ID" value="NZ_JACYTR010000081.1"/>
</dbReference>